<keyword evidence="1" id="KW-0472">Membrane</keyword>
<sequence>MAGLTRSRAEFSRNLALISVLLHLLLLGFLITLMLIRYEETLLDLFMIVTPVTAAYFISAFTWLAKVDGRGDRRGISWQSATAMIVVVVAVFLALYGVVYMKFIGNFDATVAKVIAGAIETAFAGALAVLIKEFFDT</sequence>
<evidence type="ECO:0000313" key="2">
    <source>
        <dbReference type="EMBL" id="AGI66706.1"/>
    </source>
</evidence>
<dbReference type="STRING" id="391626.OAN307_c09910"/>
<dbReference type="EMBL" id="CP003740">
    <property type="protein sequence ID" value="AGI66706.1"/>
    <property type="molecule type" value="Genomic_DNA"/>
</dbReference>
<keyword evidence="3" id="KW-1185">Reference proteome</keyword>
<feature type="transmembrane region" description="Helical" evidence="1">
    <location>
        <begin position="111"/>
        <end position="131"/>
    </location>
</feature>
<dbReference type="HOGENOM" id="CLU_1863140_0_0_5"/>
<name>M9R8Q0_9RHOB</name>
<dbReference type="AlphaFoldDB" id="M9R8Q0"/>
<evidence type="ECO:0000256" key="1">
    <source>
        <dbReference type="SAM" id="Phobius"/>
    </source>
</evidence>
<proteinExistence type="predicted"/>
<organism evidence="2 3">
    <name type="scientific">Octadecabacter antarcticus 307</name>
    <dbReference type="NCBI Taxonomy" id="391626"/>
    <lineage>
        <taxon>Bacteria</taxon>
        <taxon>Pseudomonadati</taxon>
        <taxon>Pseudomonadota</taxon>
        <taxon>Alphaproteobacteria</taxon>
        <taxon>Rhodobacterales</taxon>
        <taxon>Roseobacteraceae</taxon>
        <taxon>Octadecabacter</taxon>
    </lineage>
</organism>
<gene>
    <name evidence="2" type="ORF">OAN307_c09910</name>
</gene>
<dbReference type="Proteomes" id="UP000005307">
    <property type="component" value="Chromosome"/>
</dbReference>
<evidence type="ECO:0008006" key="4">
    <source>
        <dbReference type="Google" id="ProtNLM"/>
    </source>
</evidence>
<dbReference type="KEGG" id="oat:OAN307_c09910"/>
<keyword evidence="1" id="KW-0812">Transmembrane</keyword>
<accession>M9R8Q0</accession>
<evidence type="ECO:0000313" key="3">
    <source>
        <dbReference type="Proteomes" id="UP000005307"/>
    </source>
</evidence>
<feature type="transmembrane region" description="Helical" evidence="1">
    <location>
        <begin position="42"/>
        <end position="64"/>
    </location>
</feature>
<feature type="transmembrane region" description="Helical" evidence="1">
    <location>
        <begin position="76"/>
        <end position="99"/>
    </location>
</feature>
<protein>
    <recommendedName>
        <fullName evidence="4">Transmembrane protein</fullName>
    </recommendedName>
</protein>
<reference evidence="2 3" key="1">
    <citation type="journal article" date="2013" name="PLoS ONE">
        <title>Poles Apart: Arctic and Antarctic Octadecabacter strains Share High Genome Plasticity and a New Type of Xanthorhodopsin.</title>
        <authorList>
            <person name="Vollmers J."/>
            <person name="Voget S."/>
            <person name="Dietrich S."/>
            <person name="Gollnow K."/>
            <person name="Smits M."/>
            <person name="Meyer K."/>
            <person name="Brinkhoff T."/>
            <person name="Simon M."/>
            <person name="Daniel R."/>
        </authorList>
    </citation>
    <scope>NUCLEOTIDE SEQUENCE [LARGE SCALE GENOMIC DNA]</scope>
    <source>
        <strain evidence="2 3">307</strain>
    </source>
</reference>
<dbReference type="RefSeq" id="WP_015498749.1">
    <property type="nucleotide sequence ID" value="NC_020911.1"/>
</dbReference>
<keyword evidence="1" id="KW-1133">Transmembrane helix</keyword>
<feature type="transmembrane region" description="Helical" evidence="1">
    <location>
        <begin position="15"/>
        <end position="36"/>
    </location>
</feature>